<dbReference type="PANTHER" id="PTHR11242">
    <property type="entry name" value="ARYL HYDROCARBON RECEPTOR INTERACTING PROTEIN RELATED"/>
    <property type="match status" value="1"/>
</dbReference>
<dbReference type="PROSITE" id="PS50005">
    <property type="entry name" value="TPR"/>
    <property type="match status" value="1"/>
</dbReference>
<gene>
    <name evidence="5" type="primary">LOC124811334</name>
</gene>
<evidence type="ECO:0000256" key="1">
    <source>
        <dbReference type="ARBA" id="ARBA00022737"/>
    </source>
</evidence>
<proteinExistence type="predicted"/>
<keyword evidence="1" id="KW-0677">Repeat</keyword>
<dbReference type="InterPro" id="IPR011990">
    <property type="entry name" value="TPR-like_helical_dom_sf"/>
</dbReference>
<organism evidence="4 5">
    <name type="scientific">Hydra vulgaris</name>
    <name type="common">Hydra</name>
    <name type="synonym">Hydra attenuata</name>
    <dbReference type="NCBI Taxonomy" id="6087"/>
    <lineage>
        <taxon>Eukaryota</taxon>
        <taxon>Metazoa</taxon>
        <taxon>Cnidaria</taxon>
        <taxon>Hydrozoa</taxon>
        <taxon>Hydroidolina</taxon>
        <taxon>Anthoathecata</taxon>
        <taxon>Aplanulata</taxon>
        <taxon>Hydridae</taxon>
        <taxon>Hydra</taxon>
    </lineage>
</organism>
<sequence>MKWWVYYQILQYLGIIFVNHHISPRILFSQSLISKKLKFNPMKIKELLLKAQNEKESGNEFYKHGNIRSAIKKYHYCLMYLKDIEKPSPLSKLTGEPHEELSQKSLKDINNLRCTCYNNLSVCLAKKQQYDKVIEYTTKVLLLDSDNLKALFRRGQAYMNKTDFDKAEKDFKRIKIINEKETCADDYFILIEKERKKEERKRKDLYKKMVSGKT</sequence>
<evidence type="ECO:0000256" key="2">
    <source>
        <dbReference type="ARBA" id="ARBA00022803"/>
    </source>
</evidence>
<dbReference type="RefSeq" id="XP_065662256.1">
    <property type="nucleotide sequence ID" value="XM_065806184.1"/>
</dbReference>
<reference evidence="5" key="1">
    <citation type="submission" date="2025-08" db="UniProtKB">
        <authorList>
            <consortium name="RefSeq"/>
        </authorList>
    </citation>
    <scope>IDENTIFICATION</scope>
</reference>
<dbReference type="GeneID" id="124811334"/>
<name>A0ABM4CKG9_HYDVU</name>
<keyword evidence="2 3" id="KW-0802">TPR repeat</keyword>
<protein>
    <submittedName>
        <fullName evidence="5">Tetratricopeptide repeat protein 9C isoform X2</fullName>
    </submittedName>
</protein>
<feature type="repeat" description="TPR" evidence="3">
    <location>
        <begin position="148"/>
        <end position="181"/>
    </location>
</feature>
<dbReference type="InterPro" id="IPR039663">
    <property type="entry name" value="AIP/AIPL1/TTC9"/>
</dbReference>
<evidence type="ECO:0000256" key="3">
    <source>
        <dbReference type="PROSITE-ProRule" id="PRU00339"/>
    </source>
</evidence>
<evidence type="ECO:0000313" key="5">
    <source>
        <dbReference type="RefSeq" id="XP_065662256.1"/>
    </source>
</evidence>
<dbReference type="SMART" id="SM00028">
    <property type="entry name" value="TPR"/>
    <property type="match status" value="2"/>
</dbReference>
<dbReference type="Proteomes" id="UP001652625">
    <property type="component" value="Chromosome 09"/>
</dbReference>
<dbReference type="Gene3D" id="1.25.40.10">
    <property type="entry name" value="Tetratricopeptide repeat domain"/>
    <property type="match status" value="1"/>
</dbReference>
<dbReference type="InterPro" id="IPR019734">
    <property type="entry name" value="TPR_rpt"/>
</dbReference>
<dbReference type="SUPFAM" id="SSF48452">
    <property type="entry name" value="TPR-like"/>
    <property type="match status" value="1"/>
</dbReference>
<dbReference type="PANTHER" id="PTHR11242:SF18">
    <property type="entry name" value="PEPTIDYLPROLYL ISOMERASE"/>
    <property type="match status" value="1"/>
</dbReference>
<keyword evidence="4" id="KW-1185">Reference proteome</keyword>
<accession>A0ABM4CKG9</accession>
<evidence type="ECO:0000313" key="4">
    <source>
        <dbReference type="Proteomes" id="UP001652625"/>
    </source>
</evidence>
<dbReference type="Pfam" id="PF13181">
    <property type="entry name" value="TPR_8"/>
    <property type="match status" value="1"/>
</dbReference>